<evidence type="ECO:0000256" key="11">
    <source>
        <dbReference type="ARBA" id="ARBA00093237"/>
    </source>
</evidence>
<dbReference type="PRINTS" id="PR00718">
    <property type="entry name" value="PHPHLIPASED"/>
</dbReference>
<dbReference type="InterPro" id="IPR013517">
    <property type="entry name" value="FG-GAP"/>
</dbReference>
<dbReference type="SMART" id="SM00191">
    <property type="entry name" value="Int_alpha"/>
    <property type="match status" value="3"/>
</dbReference>
<evidence type="ECO:0000256" key="5">
    <source>
        <dbReference type="ARBA" id="ARBA00022525"/>
    </source>
</evidence>
<keyword evidence="6 14" id="KW-0732">Signal</keyword>
<evidence type="ECO:0000256" key="2">
    <source>
        <dbReference type="ARBA" id="ARBA00008652"/>
    </source>
</evidence>
<keyword evidence="8" id="KW-0378">Hydrolase</keyword>
<evidence type="ECO:0000256" key="6">
    <source>
        <dbReference type="ARBA" id="ARBA00022729"/>
    </source>
</evidence>
<feature type="repeat" description="FG-GAP" evidence="12">
    <location>
        <begin position="511"/>
        <end position="556"/>
    </location>
</feature>
<comment type="caution">
    <text evidence="16">The sequence shown here is derived from an EMBL/GenBank/DDBJ whole genome shotgun (WGS) entry which is preliminary data.</text>
</comment>
<dbReference type="InterPro" id="IPR029002">
    <property type="entry name" value="PLPC/GPLD1"/>
</dbReference>
<evidence type="ECO:0000256" key="7">
    <source>
        <dbReference type="ARBA" id="ARBA00022737"/>
    </source>
</evidence>
<dbReference type="GO" id="GO:0005615">
    <property type="term" value="C:extracellular space"/>
    <property type="evidence" value="ECO:0007669"/>
    <property type="project" value="TreeGrafter"/>
</dbReference>
<comment type="subcellular location">
    <subcellularLocation>
        <location evidence="1">Secreted</location>
    </subcellularLocation>
</comment>
<evidence type="ECO:0000256" key="4">
    <source>
        <dbReference type="ARBA" id="ARBA00015988"/>
    </source>
</evidence>
<evidence type="ECO:0000256" key="9">
    <source>
        <dbReference type="ARBA" id="ARBA00023180"/>
    </source>
</evidence>
<sequence>MAKRALITCLLIAEITTAVSGCGMSVHNEVTVRALSSFSPAITEYEKYSNFIREYPTFVQTGSFFPDWGYDCLENPEQSEAAHWPEFLRAGVNYIRERYPIPWTDEQTAQSIIAFLFAITSHDVADVSWHSLRMRNGFIRVMADINFGGDYAKAHTVADNGGEFTLSHMSKLDYLLDIWEAPLSDIKEIYAKMGLQARPEEMSYCIQKAFTAQQANKRLGKHFFAVYGQQSPFLIEQFTSYYRGGLNEMAANTHECWYALAKWLEEGANEFFPCRVFAQYSTIDQAERRRLSEKARARKDDENEQTDTHTSDDEYIDFGKIMRTDAAEMLDVIGLRVKSSMDERGVARFYLEDRRNRTTDEITDITEDELEKIHTIIRRAIIGNKSHSNSRDQRPLSLSVQTSPFQTSVSVSPESPSNTTGLPAICYPVKEARKTSITLDISQPYASLGHAMCVGDFNNDGFKDLVLTAPYYTSQSSAALHIGRVFILDGETSQLRRSNVHTTADVAALANHTLTNPEQSAQARFGWSCAVVDLNGDGVDDLVISAPGAGNATDWSEEPEHTYHPPPPDIYSGRIYVYFGHAGSGLSTTPNITIQPGDARVSLGLKIEQLGQALVAGDIDGDGKKDLIIGCPFCSLRIRGVTEQVGAVFFILSSRNHSGILPLSEADHVLLSPLKRKRELFGSVIELVNHADSAKATLIVSARGYGNNRIPMAGKLYGYEITTREKQGDQMLPMPELVIRKTFDLSGTEKFQGLGSAILAGDFRGDGKMLLAVSSGSETHQLAFPPRLKFWQAGALRIIDFTALRNDSLVSDLRLGEGMYALLYGSESASHFGSAVHANGKGTIWVSEPFALWESGKIYKYSFNQNTGLLIPGAEECLTTSENRSKFGSKMVEIDVDGDGVDDFIIAAVHSSKNVR</sequence>
<dbReference type="InterPro" id="IPR001028">
    <property type="entry name" value="Gprt_PLipase_D"/>
</dbReference>
<keyword evidence="9" id="KW-0325">Glycoprotein</keyword>
<dbReference type="EC" id="3.1.4.50" evidence="3"/>
<feature type="region of interest" description="Disordered" evidence="13">
    <location>
        <begin position="293"/>
        <end position="312"/>
    </location>
</feature>
<comment type="similarity">
    <text evidence="2">Belongs to the GPLD1 family.</text>
</comment>
<evidence type="ECO:0000256" key="13">
    <source>
        <dbReference type="SAM" id="MobiDB-lite"/>
    </source>
</evidence>
<feature type="domain" description="Phospholipase C/D" evidence="15">
    <location>
        <begin position="27"/>
        <end position="178"/>
    </location>
</feature>
<dbReference type="Gene3D" id="2.130.10.130">
    <property type="entry name" value="Integrin alpha, N-terminal"/>
    <property type="match status" value="2"/>
</dbReference>
<evidence type="ECO:0000256" key="14">
    <source>
        <dbReference type="SAM" id="SignalP"/>
    </source>
</evidence>
<evidence type="ECO:0000313" key="17">
    <source>
        <dbReference type="Proteomes" id="UP000789572"/>
    </source>
</evidence>
<keyword evidence="7" id="KW-0677">Repeat</keyword>
<evidence type="ECO:0000256" key="3">
    <source>
        <dbReference type="ARBA" id="ARBA00012284"/>
    </source>
</evidence>
<dbReference type="Pfam" id="PF00882">
    <property type="entry name" value="Zn_dep_PLPC"/>
    <property type="match status" value="1"/>
</dbReference>
<comment type="catalytic activity">
    <reaction evidence="11">
        <text>a 6-(alpha-D-glucosaminyl)-1-(1,2-diacyl-sn-glycero-3-phospho)-1D-myo-inositol + H2O = 6-(alpha-D-glucosaminyl)-1D-myo-inositol + a 1,2-diacyl-sn-glycero-3-phosphate + H(+)</text>
        <dbReference type="Rhea" id="RHEA:10832"/>
        <dbReference type="ChEBI" id="CHEBI:15377"/>
        <dbReference type="ChEBI" id="CHEBI:15378"/>
        <dbReference type="ChEBI" id="CHEBI:57997"/>
        <dbReference type="ChEBI" id="CHEBI:58608"/>
        <dbReference type="ChEBI" id="CHEBI:58700"/>
        <dbReference type="EC" id="3.1.4.50"/>
    </reaction>
</comment>
<dbReference type="Pfam" id="PF01839">
    <property type="entry name" value="FG-GAP"/>
    <property type="match status" value="2"/>
</dbReference>
<evidence type="ECO:0000259" key="15">
    <source>
        <dbReference type="Pfam" id="PF00882"/>
    </source>
</evidence>
<dbReference type="Proteomes" id="UP000789572">
    <property type="component" value="Unassembled WGS sequence"/>
</dbReference>
<dbReference type="PANTHER" id="PTHR23221">
    <property type="entry name" value="GLYCOSYLPHOSPHATIDYLINOSITOL PHOSPHOLIPASE D"/>
    <property type="match status" value="1"/>
</dbReference>
<keyword evidence="5" id="KW-0964">Secreted</keyword>
<feature type="signal peptide" evidence="14">
    <location>
        <begin position="1"/>
        <end position="21"/>
    </location>
</feature>
<dbReference type="InterPro" id="IPR013519">
    <property type="entry name" value="Int_alpha_beta-p"/>
</dbReference>
<name>A0A9N8VHF3_9GLOM</name>
<organism evidence="16 17">
    <name type="scientific">Paraglomus occultum</name>
    <dbReference type="NCBI Taxonomy" id="144539"/>
    <lineage>
        <taxon>Eukaryota</taxon>
        <taxon>Fungi</taxon>
        <taxon>Fungi incertae sedis</taxon>
        <taxon>Mucoromycota</taxon>
        <taxon>Glomeromycotina</taxon>
        <taxon>Glomeromycetes</taxon>
        <taxon>Paraglomerales</taxon>
        <taxon>Paraglomeraceae</taxon>
        <taxon>Paraglomus</taxon>
    </lineage>
</organism>
<feature type="chain" id="PRO_5040129802" description="Phosphatidylinositol-glycan-specific phospholipase D" evidence="14">
    <location>
        <begin position="22"/>
        <end position="916"/>
    </location>
</feature>
<gene>
    <name evidence="16" type="ORF">POCULU_LOCUS39</name>
</gene>
<feature type="repeat" description="FG-GAP" evidence="12">
    <location>
        <begin position="434"/>
        <end position="497"/>
    </location>
</feature>
<dbReference type="PANTHER" id="PTHR23221:SF7">
    <property type="entry name" value="PHOSPHATIDYLINOSITOL-GLYCAN-SPECIFIC PHOSPHOLIPASE D"/>
    <property type="match status" value="1"/>
</dbReference>
<evidence type="ECO:0000256" key="8">
    <source>
        <dbReference type="ARBA" id="ARBA00022801"/>
    </source>
</evidence>
<protein>
    <recommendedName>
        <fullName evidence="4">Phosphatidylinositol-glycan-specific phospholipase D</fullName>
        <ecNumber evidence="3">3.1.4.50</ecNumber>
    </recommendedName>
    <alternativeName>
        <fullName evidence="10">Glycosyl-phosphatidylinositol-specific phospholipase D</fullName>
    </alternativeName>
</protein>
<dbReference type="GO" id="GO:0004621">
    <property type="term" value="F:glycosylphosphatidylinositol phospholipase D activity"/>
    <property type="evidence" value="ECO:0007669"/>
    <property type="project" value="UniProtKB-EC"/>
</dbReference>
<evidence type="ECO:0000313" key="16">
    <source>
        <dbReference type="EMBL" id="CAG8451243.1"/>
    </source>
</evidence>
<dbReference type="InterPro" id="IPR028994">
    <property type="entry name" value="Integrin_alpha_N"/>
</dbReference>
<evidence type="ECO:0000256" key="1">
    <source>
        <dbReference type="ARBA" id="ARBA00004613"/>
    </source>
</evidence>
<dbReference type="AlphaFoldDB" id="A0A9N8VHF3"/>
<dbReference type="OrthoDB" id="5317514at2759"/>
<dbReference type="PROSITE" id="PS51470">
    <property type="entry name" value="FG_GAP"/>
    <property type="match status" value="2"/>
</dbReference>
<evidence type="ECO:0000256" key="12">
    <source>
        <dbReference type="PROSITE-ProRule" id="PRU00803"/>
    </source>
</evidence>
<keyword evidence="17" id="KW-1185">Reference proteome</keyword>
<reference evidence="16" key="1">
    <citation type="submission" date="2021-06" db="EMBL/GenBank/DDBJ databases">
        <authorList>
            <person name="Kallberg Y."/>
            <person name="Tangrot J."/>
            <person name="Rosling A."/>
        </authorList>
    </citation>
    <scope>NUCLEOTIDE SEQUENCE</scope>
    <source>
        <strain evidence="16">IA702</strain>
    </source>
</reference>
<accession>A0A9N8VHF3</accession>
<proteinExistence type="inferred from homology"/>
<dbReference type="SUPFAM" id="SSF69318">
    <property type="entry name" value="Integrin alpha N-terminal domain"/>
    <property type="match status" value="1"/>
</dbReference>
<dbReference type="EMBL" id="CAJVPJ010000002">
    <property type="protein sequence ID" value="CAG8451243.1"/>
    <property type="molecule type" value="Genomic_DNA"/>
</dbReference>
<dbReference type="GO" id="GO:0031012">
    <property type="term" value="C:extracellular matrix"/>
    <property type="evidence" value="ECO:0007669"/>
    <property type="project" value="TreeGrafter"/>
</dbReference>
<evidence type="ECO:0000256" key="10">
    <source>
        <dbReference type="ARBA" id="ARBA00029753"/>
    </source>
</evidence>